<evidence type="ECO:0000256" key="1">
    <source>
        <dbReference type="SAM" id="SignalP"/>
    </source>
</evidence>
<feature type="non-terminal residue" evidence="2">
    <location>
        <position position="99"/>
    </location>
</feature>
<keyword evidence="3" id="KW-1185">Reference proteome</keyword>
<evidence type="ECO:0000313" key="2">
    <source>
        <dbReference type="EMBL" id="KAK2085517.1"/>
    </source>
</evidence>
<evidence type="ECO:0000313" key="3">
    <source>
        <dbReference type="Proteomes" id="UP001266305"/>
    </source>
</evidence>
<feature type="chain" id="PRO_5047364699" evidence="1">
    <location>
        <begin position="20"/>
        <end position="99"/>
    </location>
</feature>
<accession>A0ABQ9TL82</accession>
<keyword evidence="1" id="KW-0732">Signal</keyword>
<name>A0ABQ9TL82_SAGOE</name>
<protein>
    <submittedName>
        <fullName evidence="2">Uncharacterized protein</fullName>
    </submittedName>
</protein>
<dbReference type="Proteomes" id="UP001266305">
    <property type="component" value="Unassembled WGS sequence"/>
</dbReference>
<sequence length="99" mass="9815">MAGKFQAALSALAFASTVAQPQLLPNAISGAPGPRGCIVSHSDRSSAGGLAAPTPMLSTPILPPSPLFLHSSTCGPAASPPAGSLLGAQRLKQAVFLLE</sequence>
<feature type="signal peptide" evidence="1">
    <location>
        <begin position="1"/>
        <end position="19"/>
    </location>
</feature>
<comment type="caution">
    <text evidence="2">The sequence shown here is derived from an EMBL/GenBank/DDBJ whole genome shotgun (WGS) entry which is preliminary data.</text>
</comment>
<reference evidence="2 3" key="1">
    <citation type="submission" date="2023-05" db="EMBL/GenBank/DDBJ databases">
        <title>B98-5 Cell Line De Novo Hybrid Assembly: An Optical Mapping Approach.</title>
        <authorList>
            <person name="Kananen K."/>
            <person name="Auerbach J.A."/>
            <person name="Kautto E."/>
            <person name="Blachly J.S."/>
        </authorList>
    </citation>
    <scope>NUCLEOTIDE SEQUENCE [LARGE SCALE GENOMIC DNA]</scope>
    <source>
        <strain evidence="2">B95-8</strain>
        <tissue evidence="2">Cell line</tissue>
    </source>
</reference>
<gene>
    <name evidence="2" type="ORF">P7K49_036817</name>
</gene>
<organism evidence="2 3">
    <name type="scientific">Saguinus oedipus</name>
    <name type="common">Cotton-top tamarin</name>
    <name type="synonym">Oedipomidas oedipus</name>
    <dbReference type="NCBI Taxonomy" id="9490"/>
    <lineage>
        <taxon>Eukaryota</taxon>
        <taxon>Metazoa</taxon>
        <taxon>Chordata</taxon>
        <taxon>Craniata</taxon>
        <taxon>Vertebrata</taxon>
        <taxon>Euteleostomi</taxon>
        <taxon>Mammalia</taxon>
        <taxon>Eutheria</taxon>
        <taxon>Euarchontoglires</taxon>
        <taxon>Primates</taxon>
        <taxon>Haplorrhini</taxon>
        <taxon>Platyrrhini</taxon>
        <taxon>Cebidae</taxon>
        <taxon>Callitrichinae</taxon>
        <taxon>Saguinus</taxon>
    </lineage>
</organism>
<dbReference type="EMBL" id="JASSZA010000021">
    <property type="protein sequence ID" value="KAK2085517.1"/>
    <property type="molecule type" value="Genomic_DNA"/>
</dbReference>
<proteinExistence type="predicted"/>